<dbReference type="PROSITE" id="PS51192">
    <property type="entry name" value="HELICASE_ATP_BIND_1"/>
    <property type="match status" value="1"/>
</dbReference>
<dbReference type="AlphaFoldDB" id="A0A949JTX4"/>
<dbReference type="Pfam" id="PF00176">
    <property type="entry name" value="SNF2-rel_dom"/>
    <property type="match status" value="1"/>
</dbReference>
<dbReference type="GO" id="GO:0016787">
    <property type="term" value="F:hydrolase activity"/>
    <property type="evidence" value="ECO:0007669"/>
    <property type="project" value="UniProtKB-KW"/>
</dbReference>
<dbReference type="Gene3D" id="3.40.50.10810">
    <property type="entry name" value="Tandem AAA-ATPase domain"/>
    <property type="match status" value="1"/>
</dbReference>
<keyword evidence="4" id="KW-0067">ATP-binding</keyword>
<proteinExistence type="predicted"/>
<feature type="domain" description="Helicase ATP-binding" evidence="2">
    <location>
        <begin position="443"/>
        <end position="600"/>
    </location>
</feature>
<dbReference type="InterPro" id="IPR000330">
    <property type="entry name" value="SNF2_N"/>
</dbReference>
<organism evidence="4 5">
    <name type="scientific">Diplocloster agilis</name>
    <dbReference type="NCBI Taxonomy" id="2850323"/>
    <lineage>
        <taxon>Bacteria</taxon>
        <taxon>Bacillati</taxon>
        <taxon>Bacillota</taxon>
        <taxon>Clostridia</taxon>
        <taxon>Lachnospirales</taxon>
        <taxon>Lachnospiraceae</taxon>
        <taxon>Diplocloster</taxon>
    </lineage>
</organism>
<evidence type="ECO:0000313" key="5">
    <source>
        <dbReference type="Proteomes" id="UP000712157"/>
    </source>
</evidence>
<evidence type="ECO:0000259" key="3">
    <source>
        <dbReference type="PROSITE" id="PS51194"/>
    </source>
</evidence>
<dbReference type="InterPro" id="IPR014001">
    <property type="entry name" value="Helicase_ATP-bd"/>
</dbReference>
<dbReference type="EMBL" id="JAHQCW010000001">
    <property type="protein sequence ID" value="MBU9735050.1"/>
    <property type="molecule type" value="Genomic_DNA"/>
</dbReference>
<dbReference type="SMART" id="SM00490">
    <property type="entry name" value="HELICc"/>
    <property type="match status" value="1"/>
</dbReference>
<evidence type="ECO:0000313" key="4">
    <source>
        <dbReference type="EMBL" id="MBU9735050.1"/>
    </source>
</evidence>
<dbReference type="GO" id="GO:0004386">
    <property type="term" value="F:helicase activity"/>
    <property type="evidence" value="ECO:0007669"/>
    <property type="project" value="UniProtKB-KW"/>
</dbReference>
<evidence type="ECO:0000259" key="2">
    <source>
        <dbReference type="PROSITE" id="PS51192"/>
    </source>
</evidence>
<dbReference type="Pfam" id="PF00271">
    <property type="entry name" value="Helicase_C"/>
    <property type="match status" value="1"/>
</dbReference>
<comment type="caution">
    <text evidence="4">The sequence shown here is derived from an EMBL/GenBank/DDBJ whole genome shotgun (WGS) entry which is preliminary data.</text>
</comment>
<dbReference type="Proteomes" id="UP000712157">
    <property type="component" value="Unassembled WGS sequence"/>
</dbReference>
<keyword evidence="1" id="KW-0378">Hydrolase</keyword>
<dbReference type="Gene3D" id="3.40.50.300">
    <property type="entry name" value="P-loop containing nucleotide triphosphate hydrolases"/>
    <property type="match status" value="1"/>
</dbReference>
<dbReference type="Pfam" id="PF12419">
    <property type="entry name" value="DUF3670"/>
    <property type="match status" value="1"/>
</dbReference>
<accession>A0A949JTX4</accession>
<feature type="domain" description="Helicase C-terminal" evidence="3">
    <location>
        <begin position="726"/>
        <end position="883"/>
    </location>
</feature>
<dbReference type="InterPro" id="IPR027417">
    <property type="entry name" value="P-loop_NTPase"/>
</dbReference>
<sequence>MALEAFYTPAGFQIELIEVPGKRGRKQEIVNSVDRHGQLQGEQKRDEQQVWFESLTDDPWTGLYQMGYLLAEDWMRPSIWYLHHIAEYLIRRISSSPEVEVEREELEVELSPEEAAALLEALPFVSGAEFVDEAWIRNIWQKLFQCYREQIREYDGTAAAYFAEHNSSISVAGRVFFHLVESHQEDYPFAFMATYSTKPAKSRKAIHTPLKNALLEFKDDQKKLLSLLSAVAKAADASSLIGDLMESGELFSPLRFTAQEAYTFLSEIPIYEEAGIMCRVPDWWRRHTNAIGLSLTVGAKKQSLVGLDAMVDFSPSLMIDGEKLTEKQLREFLAMAEGLVLYKGKWVEINKKKLEAALEALQKAKELAKDGTLSLAEAMRLELNAAPENMEKGEIPVTVTNGKWLKKIREMLVQPASIDPVPLAPTFHADLRTYQEEGYRWLNMMSELELGACLADDMGLGKTVQVIAWLEQYRLRCAGQALLVIPASLIGNWQKEIERFAPEMPYMILHGSQAGAGLEQEKSAFLYITTYGMVPRLEGLLVKKWDIVILDEAQAVKNAAAKQTKAVKAIPSRLRVAMTGTPIENNLGDLWSLFDFLNKGLLGSVKEFQNLVKEMESDGVGFMPLKKMVTPFILRRLKTDRSIISDLPEKVEVKEYAGLSKKQIGLYGKLVKEIEKKLADAEGIERKGLVLAGIMKFKQICNHPDQYLGLEEYKKENSGKFECLERICQTIYEKRERVLVFTQFKEMTEPLAEFLESIFHRKGLILHGGTPVKKRSEMVEQFNGEEYVPFMVLSLKAGGVGLNLTAANHVVHFDRWWNPAVENQATDRAFRIGQKKNVIVHKFVTQGTIEEKIDAMIEEKQKMAGDILGSAGEQWITELDNEELLNLIRLGGERA</sequence>
<dbReference type="GO" id="GO:0005524">
    <property type="term" value="F:ATP binding"/>
    <property type="evidence" value="ECO:0007669"/>
    <property type="project" value="InterPro"/>
</dbReference>
<dbReference type="SUPFAM" id="SSF52540">
    <property type="entry name" value="P-loop containing nucleoside triphosphate hydrolases"/>
    <property type="match status" value="2"/>
</dbReference>
<dbReference type="InterPro" id="IPR038718">
    <property type="entry name" value="SNF2-like_sf"/>
</dbReference>
<dbReference type="InterPro" id="IPR022138">
    <property type="entry name" value="DUF3670"/>
</dbReference>
<protein>
    <submittedName>
        <fullName evidence="4">DEAD/DEAH box helicase</fullName>
    </submittedName>
</protein>
<dbReference type="PROSITE" id="PS51194">
    <property type="entry name" value="HELICASE_CTER"/>
    <property type="match status" value="1"/>
</dbReference>
<dbReference type="InterPro" id="IPR049730">
    <property type="entry name" value="SNF2/RAD54-like_C"/>
</dbReference>
<dbReference type="InterPro" id="IPR001650">
    <property type="entry name" value="Helicase_C-like"/>
</dbReference>
<keyword evidence="4" id="KW-0547">Nucleotide-binding</keyword>
<name>A0A949JTX4_9FIRM</name>
<keyword evidence="5" id="KW-1185">Reference proteome</keyword>
<dbReference type="CDD" id="cd18793">
    <property type="entry name" value="SF2_C_SNF"/>
    <property type="match status" value="1"/>
</dbReference>
<dbReference type="SMART" id="SM00487">
    <property type="entry name" value="DEXDc"/>
    <property type="match status" value="1"/>
</dbReference>
<dbReference type="PANTHER" id="PTHR10799">
    <property type="entry name" value="SNF2/RAD54 HELICASE FAMILY"/>
    <property type="match status" value="1"/>
</dbReference>
<evidence type="ECO:0000256" key="1">
    <source>
        <dbReference type="ARBA" id="ARBA00022801"/>
    </source>
</evidence>
<gene>
    <name evidence="4" type="ORF">KTH89_00780</name>
</gene>
<reference evidence="4" key="1">
    <citation type="submission" date="2021-06" db="EMBL/GenBank/DDBJ databases">
        <title>Description of novel taxa of the family Lachnospiraceae.</title>
        <authorList>
            <person name="Chaplin A.V."/>
            <person name="Sokolova S.R."/>
            <person name="Pikina A.P."/>
            <person name="Korzhanova M."/>
            <person name="Belova V."/>
            <person name="Korostin D."/>
            <person name="Efimov B.A."/>
        </authorList>
    </citation>
    <scope>NUCLEOTIDE SEQUENCE</scope>
    <source>
        <strain evidence="4">ASD5720</strain>
    </source>
</reference>
<keyword evidence="4" id="KW-0347">Helicase</keyword>